<reference evidence="2 3" key="1">
    <citation type="submission" date="2024-02" db="EMBL/GenBank/DDBJ databases">
        <title>Genome sequence of Aquincola sp. MAHUQ-54.</title>
        <authorList>
            <person name="Huq M.A."/>
        </authorList>
    </citation>
    <scope>NUCLEOTIDE SEQUENCE [LARGE SCALE GENOMIC DNA]</scope>
    <source>
        <strain evidence="2 3">MAHUQ-54</strain>
    </source>
</reference>
<proteinExistence type="predicted"/>
<dbReference type="InterPro" id="IPR049648">
    <property type="entry name" value="PaoC-like"/>
</dbReference>
<dbReference type="GO" id="GO:0005506">
    <property type="term" value="F:iron ion binding"/>
    <property type="evidence" value="ECO:0007669"/>
    <property type="project" value="InterPro"/>
</dbReference>
<evidence type="ECO:0000259" key="1">
    <source>
        <dbReference type="SMART" id="SM01008"/>
    </source>
</evidence>
<keyword evidence="3" id="KW-1185">Reference proteome</keyword>
<dbReference type="GO" id="GO:0047770">
    <property type="term" value="F:carboxylate reductase activity"/>
    <property type="evidence" value="ECO:0007669"/>
    <property type="project" value="UniProtKB-EC"/>
</dbReference>
<dbReference type="Gene3D" id="3.90.1170.50">
    <property type="entry name" value="Aldehyde oxidase/xanthine dehydrogenase, a/b hammerhead"/>
    <property type="match status" value="1"/>
</dbReference>
<dbReference type="EMBL" id="JAZIBG010000025">
    <property type="protein sequence ID" value="MEF7614473.1"/>
    <property type="molecule type" value="Genomic_DNA"/>
</dbReference>
<keyword evidence="2" id="KW-0560">Oxidoreductase</keyword>
<dbReference type="NCBIfam" id="NF041671">
    <property type="entry name" value="peri_hyde_PaoC"/>
    <property type="match status" value="1"/>
</dbReference>
<dbReference type="InterPro" id="IPR046867">
    <property type="entry name" value="AldOxase/xan_DH_MoCoBD2"/>
</dbReference>
<sequence>MKFDTPATTNPIDQLNVVGRPLDRIDGPLKATGTAPYAYERHDVVRDPAYGVVLGAGIAKGRIASMDLNAAQAAPGVLAIVTAQNAGPLAKGQYNTAKLLGGPEIEHYHQAIAVVVAKTFEQARAAASLIRVAYDAVPGTFDLAAVKDRAPLAKETDSSGPTRTAVGDFNSAFDAAAVRLDAHYTTPDQAHAMMEPHATLAAWQGDRLTVWTANQMVAWSTGDLAKTLGIPKEKVRLVSPYIGGGFGGKLFLRSDALLAALGARAAGRPVKVALQRPLMFNNTTHRPATIQRIRIGAGRDGRITAIAHESWSGDLPGGGPETAVNQTRLLYAGAHRLTEMRLAVLDLPEGNAMRAPGEAPGMMALEVAIDEMAERLGMDPVEFRVLNDTQVDPEKPQRPFSQRRLTECLRLGAQRFGWSARQARPGQVRDGRWLVGMGVAAAFRNNLQMASAARVRLDGRGIVTVETDMTDIGTGSYTIIAQTAAETLGVPLDKVVVRLGDSDFPVSCGSGGQWGAANSTSGVYAACMKLREAVARSVGIDPAQAVFANDQVRAGARRVPLAQAAGDKGLVAEDGIEYGDLDKRFQQSTFGAHFVEVGVDAATCEVRVRRMLAVCAAGRILNPKSARSQVIGAMTMGVGAALMEDLVVDTRRGFFVNHDLAGYEVPVHADIPHQDVIFLDETDPVASPMKAKGVGELGICGVGAAVANAIHNATGMRVRDYPITLDKLLGQMPPPG</sequence>
<dbReference type="InterPro" id="IPR000674">
    <property type="entry name" value="Ald_Oxase/Xan_DH_a/b"/>
</dbReference>
<dbReference type="EC" id="1.2.99.6" evidence="2"/>
<dbReference type="InterPro" id="IPR037165">
    <property type="entry name" value="AldOxase/xan_DH_Mopterin-bd_sf"/>
</dbReference>
<dbReference type="InterPro" id="IPR008274">
    <property type="entry name" value="AldOxase/xan_DH_MoCoBD1"/>
</dbReference>
<dbReference type="SUPFAM" id="SSF56003">
    <property type="entry name" value="Molybdenum cofactor-binding domain"/>
    <property type="match status" value="1"/>
</dbReference>
<dbReference type="Pfam" id="PF02738">
    <property type="entry name" value="MoCoBD_1"/>
    <property type="match status" value="1"/>
</dbReference>
<dbReference type="SUPFAM" id="SSF54665">
    <property type="entry name" value="CO dehydrogenase molybdoprotein N-domain-like"/>
    <property type="match status" value="1"/>
</dbReference>
<dbReference type="Gene3D" id="3.30.365.10">
    <property type="entry name" value="Aldehyde oxidase/xanthine dehydrogenase, molybdopterin binding domain"/>
    <property type="match status" value="4"/>
</dbReference>
<dbReference type="AlphaFoldDB" id="A0AAW9Q384"/>
<evidence type="ECO:0000313" key="3">
    <source>
        <dbReference type="Proteomes" id="UP001336250"/>
    </source>
</evidence>
<dbReference type="SMART" id="SM01008">
    <property type="entry name" value="Ald_Xan_dh_C"/>
    <property type="match status" value="1"/>
</dbReference>
<protein>
    <submittedName>
        <fullName evidence="2">Aldehyde oxidoreductase molybdenum-binding subunit PaoC</fullName>
        <ecNumber evidence="2">1.2.99.6</ecNumber>
    </submittedName>
</protein>
<accession>A0AAW9Q384</accession>
<dbReference type="RefSeq" id="WP_332289462.1">
    <property type="nucleotide sequence ID" value="NZ_JAZIBG010000025.1"/>
</dbReference>
<dbReference type="PANTHER" id="PTHR11908:SF123">
    <property type="entry name" value="ALDEHYDE OXIDOREDUCTASE MOLYBDENUM-BINDING SUBUNIT PAOC"/>
    <property type="match status" value="1"/>
</dbReference>
<name>A0AAW9Q384_9BURK</name>
<dbReference type="InterPro" id="IPR036856">
    <property type="entry name" value="Ald_Oxase/Xan_DH_a/b_sf"/>
</dbReference>
<evidence type="ECO:0000313" key="2">
    <source>
        <dbReference type="EMBL" id="MEF7614473.1"/>
    </source>
</evidence>
<dbReference type="InterPro" id="IPR016208">
    <property type="entry name" value="Ald_Oxase/xanthine_DH-like"/>
</dbReference>
<dbReference type="Pfam" id="PF01315">
    <property type="entry name" value="Ald_Xan_dh_C"/>
    <property type="match status" value="1"/>
</dbReference>
<comment type="caution">
    <text evidence="2">The sequence shown here is derived from an EMBL/GenBank/DDBJ whole genome shotgun (WGS) entry which is preliminary data.</text>
</comment>
<dbReference type="Pfam" id="PF20256">
    <property type="entry name" value="MoCoBD_2"/>
    <property type="match status" value="1"/>
</dbReference>
<gene>
    <name evidence="2" type="primary">paoC</name>
    <name evidence="2" type="ORF">V4F39_11190</name>
</gene>
<dbReference type="Proteomes" id="UP001336250">
    <property type="component" value="Unassembled WGS sequence"/>
</dbReference>
<feature type="domain" description="Aldehyde oxidase/xanthine dehydrogenase a/b hammerhead" evidence="1">
    <location>
        <begin position="32"/>
        <end position="138"/>
    </location>
</feature>
<dbReference type="PANTHER" id="PTHR11908">
    <property type="entry name" value="XANTHINE DEHYDROGENASE"/>
    <property type="match status" value="1"/>
</dbReference>
<organism evidence="2 3">
    <name type="scientific">Aquincola agrisoli</name>
    <dbReference type="NCBI Taxonomy" id="3119538"/>
    <lineage>
        <taxon>Bacteria</taxon>
        <taxon>Pseudomonadati</taxon>
        <taxon>Pseudomonadota</taxon>
        <taxon>Betaproteobacteria</taxon>
        <taxon>Burkholderiales</taxon>
        <taxon>Sphaerotilaceae</taxon>
        <taxon>Aquincola</taxon>
    </lineage>
</organism>